<dbReference type="Proteomes" id="UP000605201">
    <property type="component" value="Unassembled WGS sequence"/>
</dbReference>
<evidence type="ECO:0000259" key="1">
    <source>
        <dbReference type="PROSITE" id="PS50943"/>
    </source>
</evidence>
<comment type="caution">
    <text evidence="2">The sequence shown here is derived from an EMBL/GenBank/DDBJ whole genome shotgun (WGS) entry which is preliminary data.</text>
</comment>
<proteinExistence type="predicted"/>
<feature type="domain" description="HTH cro/C1-type" evidence="1">
    <location>
        <begin position="33"/>
        <end position="86"/>
    </location>
</feature>
<dbReference type="PROSITE" id="PS50943">
    <property type="entry name" value="HTH_CROC1"/>
    <property type="match status" value="1"/>
</dbReference>
<dbReference type="Gene3D" id="1.10.260.40">
    <property type="entry name" value="lambda repressor-like DNA-binding domains"/>
    <property type="match status" value="1"/>
</dbReference>
<dbReference type="EMBL" id="JACNIG010000128">
    <property type="protein sequence ID" value="MBC8431281.1"/>
    <property type="molecule type" value="Genomic_DNA"/>
</dbReference>
<organism evidence="2 3">
    <name type="scientific">Candidatus Desulfatibia vada</name>
    <dbReference type="NCBI Taxonomy" id="2841696"/>
    <lineage>
        <taxon>Bacteria</taxon>
        <taxon>Pseudomonadati</taxon>
        <taxon>Thermodesulfobacteriota</taxon>
        <taxon>Desulfobacteria</taxon>
        <taxon>Desulfobacterales</taxon>
        <taxon>Desulfobacterales incertae sedis</taxon>
        <taxon>Candidatus Desulfatibia</taxon>
    </lineage>
</organism>
<dbReference type="InterPro" id="IPR010982">
    <property type="entry name" value="Lambda_DNA-bd_dom_sf"/>
</dbReference>
<dbReference type="GO" id="GO:0003677">
    <property type="term" value="F:DNA binding"/>
    <property type="evidence" value="ECO:0007669"/>
    <property type="project" value="InterPro"/>
</dbReference>
<dbReference type="CDD" id="cd00093">
    <property type="entry name" value="HTH_XRE"/>
    <property type="match status" value="1"/>
</dbReference>
<accession>A0A8J6NPU1</accession>
<evidence type="ECO:0000313" key="3">
    <source>
        <dbReference type="Proteomes" id="UP000605201"/>
    </source>
</evidence>
<evidence type="ECO:0000313" key="2">
    <source>
        <dbReference type="EMBL" id="MBC8431281.1"/>
    </source>
</evidence>
<protein>
    <submittedName>
        <fullName evidence="2">Helix-turn-helix transcriptional regulator</fullName>
    </submittedName>
</protein>
<name>A0A8J6NPU1_9BACT</name>
<dbReference type="AlphaFoldDB" id="A0A8J6NPU1"/>
<sequence length="93" mass="10440">MTAGLLHSNFNRAFGQKRPGAFFWERKLDKNAVRKIRESLLVSKAELARKAGLSPITIDRVENGMGCRMETKRKIIFALGFDLSDKTKVFPGG</sequence>
<dbReference type="SUPFAM" id="SSF47413">
    <property type="entry name" value="lambda repressor-like DNA-binding domains"/>
    <property type="match status" value="1"/>
</dbReference>
<dbReference type="Pfam" id="PF01381">
    <property type="entry name" value="HTH_3"/>
    <property type="match status" value="1"/>
</dbReference>
<gene>
    <name evidence="2" type="ORF">H8D96_05120</name>
</gene>
<reference evidence="2 3" key="1">
    <citation type="submission" date="2020-08" db="EMBL/GenBank/DDBJ databases">
        <title>Bridging the membrane lipid divide: bacteria of the FCB group superphylum have the potential to synthesize archaeal ether lipids.</title>
        <authorList>
            <person name="Villanueva L."/>
            <person name="Von Meijenfeldt F.A.B."/>
            <person name="Westbye A.B."/>
            <person name="Yadav S."/>
            <person name="Hopmans E.C."/>
            <person name="Dutilh B.E."/>
            <person name="Sinninghe Damste J.S."/>
        </authorList>
    </citation>
    <scope>NUCLEOTIDE SEQUENCE [LARGE SCALE GENOMIC DNA]</scope>
    <source>
        <strain evidence="2">NIOZ-UU17</strain>
    </source>
</reference>
<dbReference type="InterPro" id="IPR001387">
    <property type="entry name" value="Cro/C1-type_HTH"/>
</dbReference>